<evidence type="ECO:0000313" key="1">
    <source>
        <dbReference type="EMBL" id="PDP58413.1"/>
    </source>
</evidence>
<gene>
    <name evidence="1" type="ORF">CLI71_11480</name>
</gene>
<proteinExistence type="predicted"/>
<name>A0A2A6EC68_PREIN</name>
<accession>A0A2A6EC68</accession>
<evidence type="ECO:0000313" key="2">
    <source>
        <dbReference type="Proteomes" id="UP000219058"/>
    </source>
</evidence>
<protein>
    <submittedName>
        <fullName evidence="1">Uncharacterized protein</fullName>
    </submittedName>
</protein>
<dbReference type="EMBL" id="NSLY01000044">
    <property type="protein sequence ID" value="PDP58413.1"/>
    <property type="molecule type" value="Genomic_DNA"/>
</dbReference>
<sequence length="288" mass="33124">PKVTRDDRIGSVFNELFSIIHNTKNGAVWNFDETKFLHPFFIAPLSIYKDCCKYTITCNGMSNEMKNYFNAIHFEDIYDASDLRSKEDLKNYFIKSYIPISRFLIRNNDIDKIQEVLQGVIQEQSKISQNMRTPISHLLSELVGNISEHSGSEYGYLYCQCLQKKLYIVIADTGKTIYNSYVDTNKYIDEIGTDEAKALLKANDGYSTKDRPEAENRGYGISKSREMVVNGLKGGFFMLSGTAFYRHTDNNINAVNIPEDFRWNGTIILLRIPTEAPTDFEFYNYVEG</sequence>
<organism evidence="1 2">
    <name type="scientific">Prevotella intermedia</name>
    <dbReference type="NCBI Taxonomy" id="28131"/>
    <lineage>
        <taxon>Bacteria</taxon>
        <taxon>Pseudomonadati</taxon>
        <taxon>Bacteroidota</taxon>
        <taxon>Bacteroidia</taxon>
        <taxon>Bacteroidales</taxon>
        <taxon>Prevotellaceae</taxon>
        <taxon>Prevotella</taxon>
    </lineage>
</organism>
<dbReference type="Proteomes" id="UP000219058">
    <property type="component" value="Unassembled WGS sequence"/>
</dbReference>
<comment type="caution">
    <text evidence="1">The sequence shown here is derived from an EMBL/GenBank/DDBJ whole genome shotgun (WGS) entry which is preliminary data.</text>
</comment>
<dbReference type="RefSeq" id="WP_179857801.1">
    <property type="nucleotide sequence ID" value="NZ_NSLY01000044.1"/>
</dbReference>
<dbReference type="AlphaFoldDB" id="A0A2A6EC68"/>
<feature type="non-terminal residue" evidence="1">
    <location>
        <position position="1"/>
    </location>
</feature>
<reference evidence="1 2" key="1">
    <citation type="submission" date="2017-09" db="EMBL/GenBank/DDBJ databases">
        <title>Phase variable restriction modification systems are present in the genome sequences of periodontal pathogens Prevotella intermedia, Tannerella forsythia and Porphyromonas gingivalis.</title>
        <authorList>
            <person name="Haigh R.D."/>
            <person name="Crawford L."/>
            <person name="Ralph J."/>
            <person name="Wanford J."/>
            <person name="Vartoukian S.R."/>
            <person name="Hijazib K."/>
            <person name="Wade W."/>
            <person name="Oggioni M.R."/>
        </authorList>
    </citation>
    <scope>NUCLEOTIDE SEQUENCE [LARGE SCALE GENOMIC DNA]</scope>
    <source>
        <strain evidence="1 2">WW2834</strain>
    </source>
</reference>